<evidence type="ECO:0000256" key="2">
    <source>
        <dbReference type="SAM" id="SignalP"/>
    </source>
</evidence>
<dbReference type="EMBL" id="OVEO01000001">
    <property type="protein sequence ID" value="SPQ93198.1"/>
    <property type="molecule type" value="Genomic_DNA"/>
</dbReference>
<reference evidence="3 5" key="1">
    <citation type="submission" date="2015-02" db="EMBL/GenBank/DDBJ databases">
        <authorList>
            <person name="Chooi Y.-H."/>
        </authorList>
    </citation>
    <scope>NUCLEOTIDE SEQUENCE [LARGE SCALE GENOMIC DNA]</scope>
    <source>
        <strain evidence="3">E3</strain>
    </source>
</reference>
<accession>A0A0G4J1W7</accession>
<evidence type="ECO:0000313" key="3">
    <source>
        <dbReference type="EMBL" id="CEP01522.1"/>
    </source>
</evidence>
<keyword evidence="5" id="KW-1185">Reference proteome</keyword>
<evidence type="ECO:0000313" key="4">
    <source>
        <dbReference type="EMBL" id="SPQ93198.1"/>
    </source>
</evidence>
<proteinExistence type="predicted"/>
<organism evidence="3 5">
    <name type="scientific">Plasmodiophora brassicae</name>
    <name type="common">Clubroot disease agent</name>
    <dbReference type="NCBI Taxonomy" id="37360"/>
    <lineage>
        <taxon>Eukaryota</taxon>
        <taxon>Sar</taxon>
        <taxon>Rhizaria</taxon>
        <taxon>Endomyxa</taxon>
        <taxon>Phytomyxea</taxon>
        <taxon>Plasmodiophorida</taxon>
        <taxon>Plasmodiophoridae</taxon>
        <taxon>Plasmodiophora</taxon>
    </lineage>
</organism>
<evidence type="ECO:0000256" key="1">
    <source>
        <dbReference type="SAM" id="MobiDB-lite"/>
    </source>
</evidence>
<dbReference type="Proteomes" id="UP000039324">
    <property type="component" value="Unassembled WGS sequence"/>
</dbReference>
<evidence type="ECO:0008006" key="7">
    <source>
        <dbReference type="Google" id="ProtNLM"/>
    </source>
</evidence>
<protein>
    <recommendedName>
        <fullName evidence="7">Secreted protein</fullName>
    </recommendedName>
</protein>
<keyword evidence="2" id="KW-0732">Signal</keyword>
<evidence type="ECO:0000313" key="6">
    <source>
        <dbReference type="Proteomes" id="UP000290189"/>
    </source>
</evidence>
<feature type="region of interest" description="Disordered" evidence="1">
    <location>
        <begin position="273"/>
        <end position="333"/>
    </location>
</feature>
<reference evidence="4 6" key="2">
    <citation type="submission" date="2018-03" db="EMBL/GenBank/DDBJ databases">
        <authorList>
            <person name="Fogelqvist J."/>
        </authorList>
    </citation>
    <scope>NUCLEOTIDE SEQUENCE [LARGE SCALE GENOMIC DNA]</scope>
</reference>
<dbReference type="PROSITE" id="PS51257">
    <property type="entry name" value="PROKAR_LIPOPROTEIN"/>
    <property type="match status" value="1"/>
</dbReference>
<dbReference type="EMBL" id="CDSF01000112">
    <property type="protein sequence ID" value="CEP01522.1"/>
    <property type="molecule type" value="Genomic_DNA"/>
</dbReference>
<gene>
    <name evidence="3" type="ORF">PBRA_002128</name>
    <name evidence="4" type="ORF">PLBR_LOCUS413</name>
</gene>
<geneLocation type="mitochondrion" evidence="4"/>
<feature type="chain" id="PRO_5036293196" description="Secreted protein" evidence="2">
    <location>
        <begin position="23"/>
        <end position="333"/>
    </location>
</feature>
<sequence>MLNRTSWLLVLAVATMAWIACGREAPPVALTININSNGLPLHERQSHERRDMAPTRPSHDSVPGHDASSLKPNGVSRKWEMPHSAQLVSPARPSEDGAGNQVKDANDAQTTKNVPSIIGNPGGIVKGLGKKLHLDKLPGGKAILSESADIVNGLTARSPVAQNVKTAADTAALLDRLKDMHSQLEGGKCMPAEDVDDVKKQIEDIGHIDTPKQAEKRHGLLGKAFDAVKNTAIAAVNAAEKVALVEETAGLYAVKVTVRELAEKVVDAFNKQCQNQGDVPPDGNQRPIEPHASEPSDEQDTNGSLQHHTRVLAEEQKESDARDNRPGSVSSDE</sequence>
<feature type="region of interest" description="Disordered" evidence="1">
    <location>
        <begin position="41"/>
        <end position="117"/>
    </location>
</feature>
<evidence type="ECO:0000313" key="5">
    <source>
        <dbReference type="Proteomes" id="UP000039324"/>
    </source>
</evidence>
<dbReference type="AlphaFoldDB" id="A0A0G4J1W7"/>
<keyword evidence="4" id="KW-0496">Mitochondrion</keyword>
<dbReference type="Proteomes" id="UP000290189">
    <property type="component" value="Unassembled WGS sequence"/>
</dbReference>
<feature type="compositionally biased region" description="Basic and acidic residues" evidence="1">
    <location>
        <begin position="311"/>
        <end position="325"/>
    </location>
</feature>
<feature type="compositionally biased region" description="Basic and acidic residues" evidence="1">
    <location>
        <begin position="41"/>
        <end position="63"/>
    </location>
</feature>
<feature type="signal peptide" evidence="2">
    <location>
        <begin position="1"/>
        <end position="22"/>
    </location>
</feature>
<name>A0A0G4J1W7_PLABS</name>